<gene>
    <name evidence="4" type="ORF">METZ01_LOCUS430413</name>
</gene>
<dbReference type="EMBL" id="UINC01172470">
    <property type="protein sequence ID" value="SVD77559.1"/>
    <property type="molecule type" value="Genomic_DNA"/>
</dbReference>
<name>A0A382Y3E0_9ZZZZ</name>
<evidence type="ECO:0000259" key="3">
    <source>
        <dbReference type="Pfam" id="PF00296"/>
    </source>
</evidence>
<keyword evidence="1" id="KW-0560">Oxidoreductase</keyword>
<protein>
    <recommendedName>
        <fullName evidence="3">Luciferase-like domain-containing protein</fullName>
    </recommendedName>
</protein>
<sequence length="266" mass="29793">NRTYNEYLDELEFAADCGFDAVGVNEHHSNGYGLMPSPNIIAAALSRNCPDTNIVVLGDSVALYNPPLRVAEEIAMLDGITGGRMVAGFPVGSPMDTIFAYGQNPATLRERYHEGVDLIRQAWTRDEVFSFNGKYNKLRYVNVWPRPVQQPHPPIWIPGGGSVDTWDWCAREDLVYCYLSYFGYKAGLKTMQGFWKKVQETGKEANPFQGGFAQFIAVADTEKEAWDLYREPAEYFFNTCLHVYAGFADPPGYKTPNTVRAGVEGM</sequence>
<dbReference type="PANTHER" id="PTHR30137:SF8">
    <property type="entry name" value="BLR5498 PROTEIN"/>
    <property type="match status" value="1"/>
</dbReference>
<dbReference type="AlphaFoldDB" id="A0A382Y3E0"/>
<dbReference type="PANTHER" id="PTHR30137">
    <property type="entry name" value="LUCIFERASE-LIKE MONOOXYGENASE"/>
    <property type="match status" value="1"/>
</dbReference>
<keyword evidence="2" id="KW-0503">Monooxygenase</keyword>
<accession>A0A382Y3E0</accession>
<dbReference type="Pfam" id="PF00296">
    <property type="entry name" value="Bac_luciferase"/>
    <property type="match status" value="1"/>
</dbReference>
<dbReference type="Gene3D" id="3.20.20.30">
    <property type="entry name" value="Luciferase-like domain"/>
    <property type="match status" value="1"/>
</dbReference>
<dbReference type="GO" id="GO:0016705">
    <property type="term" value="F:oxidoreductase activity, acting on paired donors, with incorporation or reduction of molecular oxygen"/>
    <property type="evidence" value="ECO:0007669"/>
    <property type="project" value="InterPro"/>
</dbReference>
<evidence type="ECO:0000313" key="4">
    <source>
        <dbReference type="EMBL" id="SVD77559.1"/>
    </source>
</evidence>
<reference evidence="4" key="1">
    <citation type="submission" date="2018-05" db="EMBL/GenBank/DDBJ databases">
        <authorList>
            <person name="Lanie J.A."/>
            <person name="Ng W.-L."/>
            <person name="Kazmierczak K.M."/>
            <person name="Andrzejewski T.M."/>
            <person name="Davidsen T.M."/>
            <person name="Wayne K.J."/>
            <person name="Tettelin H."/>
            <person name="Glass J.I."/>
            <person name="Rusch D."/>
            <person name="Podicherti R."/>
            <person name="Tsui H.-C.T."/>
            <person name="Winkler M.E."/>
        </authorList>
    </citation>
    <scope>NUCLEOTIDE SEQUENCE</scope>
</reference>
<dbReference type="InterPro" id="IPR050766">
    <property type="entry name" value="Bact_Lucif_Oxidored"/>
</dbReference>
<proteinExistence type="predicted"/>
<dbReference type="GO" id="GO:0005829">
    <property type="term" value="C:cytosol"/>
    <property type="evidence" value="ECO:0007669"/>
    <property type="project" value="TreeGrafter"/>
</dbReference>
<organism evidence="4">
    <name type="scientific">marine metagenome</name>
    <dbReference type="NCBI Taxonomy" id="408172"/>
    <lineage>
        <taxon>unclassified sequences</taxon>
        <taxon>metagenomes</taxon>
        <taxon>ecological metagenomes</taxon>
    </lineage>
</organism>
<dbReference type="GO" id="GO:0004497">
    <property type="term" value="F:monooxygenase activity"/>
    <property type="evidence" value="ECO:0007669"/>
    <property type="project" value="UniProtKB-KW"/>
</dbReference>
<dbReference type="InterPro" id="IPR011251">
    <property type="entry name" value="Luciferase-like_dom"/>
</dbReference>
<dbReference type="InterPro" id="IPR036661">
    <property type="entry name" value="Luciferase-like_sf"/>
</dbReference>
<evidence type="ECO:0000256" key="2">
    <source>
        <dbReference type="ARBA" id="ARBA00023033"/>
    </source>
</evidence>
<dbReference type="SUPFAM" id="SSF51679">
    <property type="entry name" value="Bacterial luciferase-like"/>
    <property type="match status" value="1"/>
</dbReference>
<feature type="non-terminal residue" evidence="4">
    <location>
        <position position="1"/>
    </location>
</feature>
<feature type="domain" description="Luciferase-like" evidence="3">
    <location>
        <begin position="4"/>
        <end position="233"/>
    </location>
</feature>
<evidence type="ECO:0000256" key="1">
    <source>
        <dbReference type="ARBA" id="ARBA00023002"/>
    </source>
</evidence>
<feature type="non-terminal residue" evidence="4">
    <location>
        <position position="266"/>
    </location>
</feature>